<reference evidence="6" key="3">
    <citation type="submission" date="2025-09" db="UniProtKB">
        <authorList>
            <consortium name="Ensembl"/>
        </authorList>
    </citation>
    <scope>IDENTIFICATION</scope>
</reference>
<feature type="binding site" evidence="3">
    <location>
        <position position="229"/>
    </location>
    <ligand>
        <name>ATP</name>
        <dbReference type="ChEBI" id="CHEBI:30616"/>
    </ligand>
</feature>
<dbReference type="PROSITE" id="PS50011">
    <property type="entry name" value="PROTEIN_KINASE_DOM"/>
    <property type="match status" value="1"/>
</dbReference>
<dbReference type="InterPro" id="IPR011029">
    <property type="entry name" value="DEATH-like_dom_sf"/>
</dbReference>
<dbReference type="AlphaFoldDB" id="A0A670KFE6"/>
<protein>
    <submittedName>
        <fullName evidence="6">Interleukin 1 receptor associated kinase 1</fullName>
    </submittedName>
</protein>
<name>A0A670KFE6_PODMU</name>
<evidence type="ECO:0000256" key="2">
    <source>
        <dbReference type="ARBA" id="ARBA00022840"/>
    </source>
</evidence>
<dbReference type="GO" id="GO:0038172">
    <property type="term" value="P:interleukin-33-mediated signaling pathway"/>
    <property type="evidence" value="ECO:0007669"/>
    <property type="project" value="Ensembl"/>
</dbReference>
<dbReference type="GO" id="GO:0005654">
    <property type="term" value="C:nucleoplasm"/>
    <property type="evidence" value="ECO:0007669"/>
    <property type="project" value="Ensembl"/>
</dbReference>
<dbReference type="PANTHER" id="PTHR47989">
    <property type="entry name" value="OS01G0750732 PROTEIN"/>
    <property type="match status" value="1"/>
</dbReference>
<evidence type="ECO:0000256" key="3">
    <source>
        <dbReference type="PROSITE-ProRule" id="PRU10141"/>
    </source>
</evidence>
<feature type="domain" description="Protein kinase" evidence="5">
    <location>
        <begin position="202"/>
        <end position="508"/>
    </location>
</feature>
<dbReference type="InterPro" id="IPR011009">
    <property type="entry name" value="Kinase-like_dom_sf"/>
</dbReference>
<evidence type="ECO:0000256" key="1">
    <source>
        <dbReference type="ARBA" id="ARBA00022741"/>
    </source>
</evidence>
<dbReference type="GO" id="GO:0043123">
    <property type="term" value="P:positive regulation of canonical NF-kappaB signal transduction"/>
    <property type="evidence" value="ECO:0007669"/>
    <property type="project" value="Ensembl"/>
</dbReference>
<dbReference type="Gene3D" id="1.10.510.10">
    <property type="entry name" value="Transferase(Phosphotransferase) domain 1"/>
    <property type="match status" value="1"/>
</dbReference>
<dbReference type="SUPFAM" id="SSF56112">
    <property type="entry name" value="Protein kinase-like (PK-like)"/>
    <property type="match status" value="1"/>
</dbReference>
<dbReference type="PROSITE" id="PS00108">
    <property type="entry name" value="PROTEIN_KINASE_ST"/>
    <property type="match status" value="1"/>
</dbReference>
<dbReference type="GO" id="GO:0007249">
    <property type="term" value="P:canonical NF-kappaB signal transduction"/>
    <property type="evidence" value="ECO:0007669"/>
    <property type="project" value="Ensembl"/>
</dbReference>
<dbReference type="GO" id="GO:0070498">
    <property type="term" value="P:interleukin-1-mediated signaling pathway"/>
    <property type="evidence" value="ECO:0007669"/>
    <property type="project" value="Ensembl"/>
</dbReference>
<proteinExistence type="predicted"/>
<keyword evidence="1 3" id="KW-0547">Nucleotide-binding</keyword>
<organism evidence="6 7">
    <name type="scientific">Podarcis muralis</name>
    <name type="common">Wall lizard</name>
    <name type="synonym">Lacerta muralis</name>
    <dbReference type="NCBI Taxonomy" id="64176"/>
    <lineage>
        <taxon>Eukaryota</taxon>
        <taxon>Metazoa</taxon>
        <taxon>Chordata</taxon>
        <taxon>Craniata</taxon>
        <taxon>Vertebrata</taxon>
        <taxon>Euteleostomi</taxon>
        <taxon>Lepidosauria</taxon>
        <taxon>Squamata</taxon>
        <taxon>Bifurcata</taxon>
        <taxon>Unidentata</taxon>
        <taxon>Episquamata</taxon>
        <taxon>Laterata</taxon>
        <taxon>Lacertibaenia</taxon>
        <taxon>Lacertidae</taxon>
        <taxon>Podarcis</taxon>
    </lineage>
</organism>
<evidence type="ECO:0000259" key="5">
    <source>
        <dbReference type="PROSITE" id="PS50011"/>
    </source>
</evidence>
<dbReference type="GO" id="GO:0042803">
    <property type="term" value="F:protein homodimerization activity"/>
    <property type="evidence" value="ECO:0007669"/>
    <property type="project" value="Ensembl"/>
</dbReference>
<feature type="compositionally biased region" description="Pro residues" evidence="4">
    <location>
        <begin position="147"/>
        <end position="165"/>
    </location>
</feature>
<dbReference type="Proteomes" id="UP000472272">
    <property type="component" value="Chromosome 17"/>
</dbReference>
<dbReference type="InterPro" id="IPR008271">
    <property type="entry name" value="Ser/Thr_kinase_AS"/>
</dbReference>
<dbReference type="InterPro" id="IPR017441">
    <property type="entry name" value="Protein_kinase_ATP_BS"/>
</dbReference>
<dbReference type="Gene3D" id="1.10.533.10">
    <property type="entry name" value="Death Domain, Fas"/>
    <property type="match status" value="1"/>
</dbReference>
<dbReference type="Gene3D" id="3.30.200.20">
    <property type="entry name" value="Phosphorylase Kinase, domain 1"/>
    <property type="match status" value="1"/>
</dbReference>
<dbReference type="Ensembl" id="ENSPMRT00000035563.1">
    <property type="protein sequence ID" value="ENSPMRP00000033522.1"/>
    <property type="gene ID" value="ENSPMRG00000021661.1"/>
</dbReference>
<dbReference type="PROSITE" id="PS00107">
    <property type="entry name" value="PROTEIN_KINASE_ATP"/>
    <property type="match status" value="1"/>
</dbReference>
<dbReference type="GO" id="GO:0046982">
    <property type="term" value="F:protein heterodimerization activity"/>
    <property type="evidence" value="ECO:0007669"/>
    <property type="project" value="Ensembl"/>
</dbReference>
<dbReference type="GO" id="GO:0034134">
    <property type="term" value="P:toll-like receptor 2 signaling pathway"/>
    <property type="evidence" value="ECO:0007669"/>
    <property type="project" value="Ensembl"/>
</dbReference>
<feature type="region of interest" description="Disordered" evidence="4">
    <location>
        <begin position="427"/>
        <end position="450"/>
    </location>
</feature>
<keyword evidence="7" id="KW-1185">Reference proteome</keyword>
<dbReference type="SUPFAM" id="SSF47986">
    <property type="entry name" value="DEATH domain"/>
    <property type="match status" value="1"/>
</dbReference>
<dbReference type="GO" id="GO:0001959">
    <property type="term" value="P:regulation of cytokine-mediated signaling pathway"/>
    <property type="evidence" value="ECO:0007669"/>
    <property type="project" value="Ensembl"/>
</dbReference>
<feature type="region of interest" description="Disordered" evidence="4">
    <location>
        <begin position="147"/>
        <end position="174"/>
    </location>
</feature>
<dbReference type="FunFam" id="1.10.510.10:FF:000424">
    <property type="entry name" value="Putative interleukin-1 receptor-associated kinase 1"/>
    <property type="match status" value="1"/>
</dbReference>
<evidence type="ECO:0000313" key="7">
    <source>
        <dbReference type="Proteomes" id="UP000472272"/>
    </source>
</evidence>
<dbReference type="GO" id="GO:0005829">
    <property type="term" value="C:cytosol"/>
    <property type="evidence" value="ECO:0007669"/>
    <property type="project" value="Ensembl"/>
</dbReference>
<evidence type="ECO:0000313" key="6">
    <source>
        <dbReference type="Ensembl" id="ENSPMRP00000033522.1"/>
    </source>
</evidence>
<dbReference type="GO" id="GO:0032991">
    <property type="term" value="C:protein-containing complex"/>
    <property type="evidence" value="ECO:0007669"/>
    <property type="project" value="Ensembl"/>
</dbReference>
<dbReference type="SMART" id="SM00220">
    <property type="entry name" value="S_TKc"/>
    <property type="match status" value="1"/>
</dbReference>
<gene>
    <name evidence="6" type="primary">IRAK1</name>
</gene>
<dbReference type="GO" id="GO:0005524">
    <property type="term" value="F:ATP binding"/>
    <property type="evidence" value="ECO:0007669"/>
    <property type="project" value="UniProtKB-UniRule"/>
</dbReference>
<dbReference type="PANTHER" id="PTHR47989:SF47">
    <property type="entry name" value="SERINE_THREONINE-PROTEIN KINASE PBL28-RELATED"/>
    <property type="match status" value="1"/>
</dbReference>
<reference evidence="6 7" key="1">
    <citation type="journal article" date="2019" name="Proc. Natl. Acad. Sci. U.S.A.">
        <title>Regulatory changes in pterin and carotenoid genes underlie balanced color polymorphisms in the wall lizard.</title>
        <authorList>
            <person name="Andrade P."/>
            <person name="Pinho C."/>
            <person name="Perez I de Lanuza G."/>
            <person name="Afonso S."/>
            <person name="Brejcha J."/>
            <person name="Rubin C.J."/>
            <person name="Wallerman O."/>
            <person name="Pereira P."/>
            <person name="Sabatino S.J."/>
            <person name="Bellati A."/>
            <person name="Pellitteri-Rosa D."/>
            <person name="Bosakova Z."/>
            <person name="Bunikis I."/>
            <person name="Carretero M.A."/>
            <person name="Feiner N."/>
            <person name="Marsik P."/>
            <person name="Pauperio F."/>
            <person name="Salvi D."/>
            <person name="Soler L."/>
            <person name="While G.M."/>
            <person name="Uller T."/>
            <person name="Font E."/>
            <person name="Andersson L."/>
            <person name="Carneiro M."/>
        </authorList>
    </citation>
    <scope>NUCLEOTIDE SEQUENCE</scope>
</reference>
<sequence>RGGGPRGRGAMAAPGASRFLYELPAAVMCKFHEVMDALGRAEWERFASRIVRDQVELRLYEKMDGRTQHLMWAWMNRNASVGDLLQILDDLELYLPRDVITSCESIMSLPCLPSSSSVYWLVYLEQLKPREQATLFHALSSHFPYASPEPPPSLPEPPRAAPAPDPGTHSSLSSQFQSLDSLSPACPFEWQLKELREATGDFSETLKIGEGGFGCVYQARLRNTVYAVKRLKEEAELDWTVIKNSFVTEVEKLSRFRHPNIVEFAGYCAEQGHFCLVYVFLPQGSLEDHLRRQSGPCLSWAQRLHIAVGTARAIQFLHSDSPSLIHGDVKSSNILLDAALTPRLADFGLARFSRRPKQGGLSSSLGRTQTVRGTLAYLPPEYVRTGMLSTAIDVFSFGVVLLEILTGRRSMELDSRGHSKYLKDLLNEEEEEQEAQLSSATPSSSPSQVAQLGTHLYQKHADPRAGPCPEQLGTALGSLACWCLHPRAKHRPPMTEVYRELERLQLLLCKESFPTLQPLRQLHTPQEDSYTSRPLNQPEESDESLEGSLRLLSYRSVPRGNISVGQLGKALQAASFPPHASGRIGQLTGHSWASDDGLNIWASCHSVLGAFLSPGDSAPQIVINPARRRMMERLALYHDGELSSLDVLASTASGEGNLPAAASADGGWH</sequence>
<dbReference type="GO" id="GO:0043124">
    <property type="term" value="P:negative regulation of canonical NF-kappaB signal transduction"/>
    <property type="evidence" value="ECO:0007669"/>
    <property type="project" value="Ensembl"/>
</dbReference>
<evidence type="ECO:0000256" key="4">
    <source>
        <dbReference type="SAM" id="MobiDB-lite"/>
    </source>
</evidence>
<dbReference type="Pfam" id="PF00531">
    <property type="entry name" value="Death"/>
    <property type="match status" value="1"/>
</dbReference>
<dbReference type="GO" id="GO:0060337">
    <property type="term" value="P:type I interferon-mediated signaling pathway"/>
    <property type="evidence" value="ECO:0007669"/>
    <property type="project" value="Ensembl"/>
</dbReference>
<dbReference type="Pfam" id="PF00069">
    <property type="entry name" value="Pkinase"/>
    <property type="match status" value="1"/>
</dbReference>
<feature type="region of interest" description="Disordered" evidence="4">
    <location>
        <begin position="519"/>
        <end position="544"/>
    </location>
</feature>
<feature type="compositionally biased region" description="Low complexity" evidence="4">
    <location>
        <begin position="438"/>
        <end position="447"/>
    </location>
</feature>
<dbReference type="GO" id="GO:1904996">
    <property type="term" value="P:positive regulation of leukocyte adhesion to vascular endothelial cell"/>
    <property type="evidence" value="ECO:0007669"/>
    <property type="project" value="Ensembl"/>
</dbReference>
<dbReference type="GO" id="GO:0031663">
    <property type="term" value="P:lipopolysaccharide-mediated signaling pathway"/>
    <property type="evidence" value="ECO:0007669"/>
    <property type="project" value="Ensembl"/>
</dbReference>
<dbReference type="FunFam" id="1.10.533.10:FF:000027">
    <property type="entry name" value="Interleukin-1 receptor-associated kinase 1 (Predicted)"/>
    <property type="match status" value="1"/>
</dbReference>
<dbReference type="InterPro" id="IPR000488">
    <property type="entry name" value="Death_dom"/>
</dbReference>
<dbReference type="InterPro" id="IPR000719">
    <property type="entry name" value="Prot_kinase_dom"/>
</dbReference>
<accession>A0A670KFE6</accession>
<keyword evidence="2 3" id="KW-0067">ATP-binding</keyword>
<dbReference type="GeneTree" id="ENSGT00940000160502"/>
<dbReference type="GO" id="GO:0004674">
    <property type="term" value="F:protein serine/threonine kinase activity"/>
    <property type="evidence" value="ECO:0007669"/>
    <property type="project" value="Ensembl"/>
</dbReference>
<dbReference type="GO" id="GO:0009986">
    <property type="term" value="C:cell surface"/>
    <property type="evidence" value="ECO:0007669"/>
    <property type="project" value="Ensembl"/>
</dbReference>
<feature type="compositionally biased region" description="Polar residues" evidence="4">
    <location>
        <begin position="523"/>
        <end position="535"/>
    </location>
</feature>
<dbReference type="GO" id="GO:0032481">
    <property type="term" value="P:positive regulation of type I interferon production"/>
    <property type="evidence" value="ECO:0007669"/>
    <property type="project" value="Ensembl"/>
</dbReference>
<dbReference type="GO" id="GO:0019901">
    <property type="term" value="F:protein kinase binding"/>
    <property type="evidence" value="ECO:0007669"/>
    <property type="project" value="Ensembl"/>
</dbReference>
<reference evidence="6" key="2">
    <citation type="submission" date="2025-08" db="UniProtKB">
        <authorList>
            <consortium name="Ensembl"/>
        </authorList>
    </citation>
    <scope>IDENTIFICATION</scope>
</reference>